<feature type="compositionally biased region" description="Low complexity" evidence="1">
    <location>
        <begin position="100"/>
        <end position="111"/>
    </location>
</feature>
<name>A0A6N2MN10_SALVM</name>
<proteinExistence type="predicted"/>
<dbReference type="PANTHER" id="PTHR34558:SF9">
    <property type="entry name" value="F3L24.15 PROTEIN"/>
    <property type="match status" value="1"/>
</dbReference>
<protein>
    <submittedName>
        <fullName evidence="4">Uncharacterized protein</fullName>
    </submittedName>
</protein>
<keyword evidence="3" id="KW-0732">Signal</keyword>
<accession>A0A6N2MN10</accession>
<dbReference type="AlphaFoldDB" id="A0A6N2MN10"/>
<evidence type="ECO:0000256" key="3">
    <source>
        <dbReference type="SAM" id="SignalP"/>
    </source>
</evidence>
<feature type="signal peptide" evidence="3">
    <location>
        <begin position="1"/>
        <end position="20"/>
    </location>
</feature>
<keyword evidence="2" id="KW-1133">Transmembrane helix</keyword>
<keyword evidence="2" id="KW-0812">Transmembrane</keyword>
<evidence type="ECO:0000313" key="4">
    <source>
        <dbReference type="EMBL" id="VFU55648.1"/>
    </source>
</evidence>
<sequence length="180" mass="19115">MAQLLLCLALADAFLGLAMASEKVQTMVQSSTASSSHTQAPTQNLYDAQAPMIRRLGKHHHQNGPDRRIPVRLSPSMAPHQAPENVRSKTETSPLYQTKSSSEASSAEESVSIQVQATHLLPNHHHSADKSIAGGGVILGGLATTFLVAVFCYIRATGRHKAGGDLLLSQVIKSCLVGIS</sequence>
<evidence type="ECO:0000256" key="1">
    <source>
        <dbReference type="SAM" id="MobiDB-lite"/>
    </source>
</evidence>
<organism evidence="4">
    <name type="scientific">Salix viminalis</name>
    <name type="common">Common osier</name>
    <name type="synonym">Basket willow</name>
    <dbReference type="NCBI Taxonomy" id="40686"/>
    <lineage>
        <taxon>Eukaryota</taxon>
        <taxon>Viridiplantae</taxon>
        <taxon>Streptophyta</taxon>
        <taxon>Embryophyta</taxon>
        <taxon>Tracheophyta</taxon>
        <taxon>Spermatophyta</taxon>
        <taxon>Magnoliopsida</taxon>
        <taxon>eudicotyledons</taxon>
        <taxon>Gunneridae</taxon>
        <taxon>Pentapetalae</taxon>
        <taxon>rosids</taxon>
        <taxon>fabids</taxon>
        <taxon>Malpighiales</taxon>
        <taxon>Salicaceae</taxon>
        <taxon>Saliceae</taxon>
        <taxon>Salix</taxon>
    </lineage>
</organism>
<keyword evidence="2" id="KW-0472">Membrane</keyword>
<feature type="transmembrane region" description="Helical" evidence="2">
    <location>
        <begin position="132"/>
        <end position="154"/>
    </location>
</feature>
<reference evidence="4" key="1">
    <citation type="submission" date="2019-03" db="EMBL/GenBank/DDBJ databases">
        <authorList>
            <person name="Mank J."/>
            <person name="Almeida P."/>
        </authorList>
    </citation>
    <scope>NUCLEOTIDE SEQUENCE</scope>
    <source>
        <strain evidence="4">78183</strain>
    </source>
</reference>
<dbReference type="PANTHER" id="PTHR34558">
    <property type="entry name" value="EXPRESSED PROTEIN"/>
    <property type="match status" value="1"/>
</dbReference>
<gene>
    <name evidence="4" type="ORF">SVIM_LOCUS396058</name>
</gene>
<evidence type="ECO:0000256" key="2">
    <source>
        <dbReference type="SAM" id="Phobius"/>
    </source>
</evidence>
<feature type="region of interest" description="Disordered" evidence="1">
    <location>
        <begin position="58"/>
        <end position="111"/>
    </location>
</feature>
<feature type="chain" id="PRO_5027013964" evidence="3">
    <location>
        <begin position="21"/>
        <end position="180"/>
    </location>
</feature>
<dbReference type="EMBL" id="CAADRP010001896">
    <property type="protein sequence ID" value="VFU55648.1"/>
    <property type="molecule type" value="Genomic_DNA"/>
</dbReference>